<dbReference type="Proteomes" id="UP000324748">
    <property type="component" value="Unassembled WGS sequence"/>
</dbReference>
<feature type="region of interest" description="Disordered" evidence="2">
    <location>
        <begin position="119"/>
        <end position="158"/>
    </location>
</feature>
<organism evidence="3 4">
    <name type="scientific">Puccinia graminis f. sp. tritici</name>
    <dbReference type="NCBI Taxonomy" id="56615"/>
    <lineage>
        <taxon>Eukaryota</taxon>
        <taxon>Fungi</taxon>
        <taxon>Dikarya</taxon>
        <taxon>Basidiomycota</taxon>
        <taxon>Pucciniomycotina</taxon>
        <taxon>Pucciniomycetes</taxon>
        <taxon>Pucciniales</taxon>
        <taxon>Pucciniaceae</taxon>
        <taxon>Puccinia</taxon>
    </lineage>
</organism>
<reference evidence="3 4" key="1">
    <citation type="submission" date="2019-05" db="EMBL/GenBank/DDBJ databases">
        <title>Emergence of the Ug99 lineage of the wheat stem rust pathogen through somatic hybridization.</title>
        <authorList>
            <person name="Li F."/>
            <person name="Upadhyaya N.M."/>
            <person name="Sperschneider J."/>
            <person name="Matny O."/>
            <person name="Nguyen-Phuc H."/>
            <person name="Mago R."/>
            <person name="Raley C."/>
            <person name="Miller M.E."/>
            <person name="Silverstein K.A.T."/>
            <person name="Henningsen E."/>
            <person name="Hirsch C.D."/>
            <person name="Visser B."/>
            <person name="Pretorius Z.A."/>
            <person name="Steffenson B.J."/>
            <person name="Schwessinger B."/>
            <person name="Dodds P.N."/>
            <person name="Figueroa M."/>
        </authorList>
    </citation>
    <scope>NUCLEOTIDE SEQUENCE [LARGE SCALE GENOMIC DNA]</scope>
    <source>
        <strain evidence="3">21-0</strain>
    </source>
</reference>
<keyword evidence="1" id="KW-0175">Coiled coil</keyword>
<dbReference type="EMBL" id="VSWC01000042">
    <property type="protein sequence ID" value="KAA1103277.1"/>
    <property type="molecule type" value="Genomic_DNA"/>
</dbReference>
<proteinExistence type="predicted"/>
<feature type="coiled-coil region" evidence="1">
    <location>
        <begin position="5"/>
        <end position="39"/>
    </location>
</feature>
<protein>
    <recommendedName>
        <fullName evidence="5">ATP-dependent DNA helicase sgs1</fullName>
    </recommendedName>
</protein>
<evidence type="ECO:0008006" key="5">
    <source>
        <dbReference type="Google" id="ProtNLM"/>
    </source>
</evidence>
<evidence type="ECO:0000313" key="3">
    <source>
        <dbReference type="EMBL" id="KAA1103277.1"/>
    </source>
</evidence>
<evidence type="ECO:0000313" key="4">
    <source>
        <dbReference type="Proteomes" id="UP000324748"/>
    </source>
</evidence>
<name>A0A5B0PNP0_PUCGR</name>
<accession>A0A5B0PNP0</accession>
<dbReference type="AlphaFoldDB" id="A0A5B0PNP0"/>
<feature type="region of interest" description="Disordered" evidence="2">
    <location>
        <begin position="86"/>
        <end position="107"/>
    </location>
</feature>
<comment type="caution">
    <text evidence="3">The sequence shown here is derived from an EMBL/GenBank/DDBJ whole genome shotgun (WGS) entry which is preliminary data.</text>
</comment>
<evidence type="ECO:0000256" key="1">
    <source>
        <dbReference type="SAM" id="Coils"/>
    </source>
</evidence>
<keyword evidence="4" id="KW-1185">Reference proteome</keyword>
<gene>
    <name evidence="3" type="ORF">PGT21_012322</name>
</gene>
<sequence>MATKLATLKANNEVKRQAVKTAKAEAQALQKQRLADERAVVRLQQAADRAKEHALMAQEHAADKAWAAEQRKAGLTLAKRQTAVKKAMERENLARPSGSGGSRMDKLEEQQRLLEEKAIRRGQAAEDNRLDQAEKQAGRDARRVRADNERYREEAEQMDAKQRRLEAIRDKKELAEGNRIRRAKEHLATSMRQGQTTLMISKVRVQLQNGQAVGARNSHDQSSSMS</sequence>
<evidence type="ECO:0000256" key="2">
    <source>
        <dbReference type="SAM" id="MobiDB-lite"/>
    </source>
</evidence>